<comment type="caution">
    <text evidence="1">The sequence shown here is derived from an EMBL/GenBank/DDBJ whole genome shotgun (WGS) entry which is preliminary data.</text>
</comment>
<organism evidence="1 2">
    <name type="scientific">Dreissena polymorpha</name>
    <name type="common">Zebra mussel</name>
    <name type="synonym">Mytilus polymorpha</name>
    <dbReference type="NCBI Taxonomy" id="45954"/>
    <lineage>
        <taxon>Eukaryota</taxon>
        <taxon>Metazoa</taxon>
        <taxon>Spiralia</taxon>
        <taxon>Lophotrochozoa</taxon>
        <taxon>Mollusca</taxon>
        <taxon>Bivalvia</taxon>
        <taxon>Autobranchia</taxon>
        <taxon>Heteroconchia</taxon>
        <taxon>Euheterodonta</taxon>
        <taxon>Imparidentia</taxon>
        <taxon>Neoheterodontei</taxon>
        <taxon>Myida</taxon>
        <taxon>Dreissenoidea</taxon>
        <taxon>Dreissenidae</taxon>
        <taxon>Dreissena</taxon>
    </lineage>
</organism>
<accession>A0A9D4GRB9</accession>
<dbReference type="AlphaFoldDB" id="A0A9D4GRB9"/>
<dbReference type="EMBL" id="JAIWYP010000005">
    <property type="protein sequence ID" value="KAH3820124.1"/>
    <property type="molecule type" value="Genomic_DNA"/>
</dbReference>
<reference evidence="1" key="2">
    <citation type="submission" date="2020-11" db="EMBL/GenBank/DDBJ databases">
        <authorList>
            <person name="McCartney M.A."/>
            <person name="Auch B."/>
            <person name="Kono T."/>
            <person name="Mallez S."/>
            <person name="Becker A."/>
            <person name="Gohl D.M."/>
            <person name="Silverstein K.A.T."/>
            <person name="Koren S."/>
            <person name="Bechman K.B."/>
            <person name="Herman A."/>
            <person name="Abrahante J.E."/>
            <person name="Garbe J."/>
        </authorList>
    </citation>
    <scope>NUCLEOTIDE SEQUENCE</scope>
    <source>
        <strain evidence="1">Duluth1</strain>
        <tissue evidence="1">Whole animal</tissue>
    </source>
</reference>
<evidence type="ECO:0000313" key="2">
    <source>
        <dbReference type="Proteomes" id="UP000828390"/>
    </source>
</evidence>
<name>A0A9D4GRB9_DREPO</name>
<keyword evidence="2" id="KW-1185">Reference proteome</keyword>
<protein>
    <recommendedName>
        <fullName evidence="3">Endonuclease/exonuclease/phosphatase domain-containing protein</fullName>
    </recommendedName>
</protein>
<evidence type="ECO:0008006" key="3">
    <source>
        <dbReference type="Google" id="ProtNLM"/>
    </source>
</evidence>
<evidence type="ECO:0000313" key="1">
    <source>
        <dbReference type="EMBL" id="KAH3820124.1"/>
    </source>
</evidence>
<sequence>MFLQSLQAHIRNLQNLIILGDFNQTGNTELFNRFLQECSLQQYITTPTYSLRDTFDLIIRNLPDLHSITKAVPYTDHHLVDVKLDIPGNDNK</sequence>
<reference evidence="1" key="1">
    <citation type="journal article" date="2019" name="bioRxiv">
        <title>The Genome of the Zebra Mussel, Dreissena polymorpha: A Resource for Invasive Species Research.</title>
        <authorList>
            <person name="McCartney M.A."/>
            <person name="Auch B."/>
            <person name="Kono T."/>
            <person name="Mallez S."/>
            <person name="Zhang Y."/>
            <person name="Obille A."/>
            <person name="Becker A."/>
            <person name="Abrahante J.E."/>
            <person name="Garbe J."/>
            <person name="Badalamenti J.P."/>
            <person name="Herman A."/>
            <person name="Mangelson H."/>
            <person name="Liachko I."/>
            <person name="Sullivan S."/>
            <person name="Sone E.D."/>
            <person name="Koren S."/>
            <person name="Silverstein K.A.T."/>
            <person name="Beckman K.B."/>
            <person name="Gohl D.M."/>
        </authorList>
    </citation>
    <scope>NUCLEOTIDE SEQUENCE</scope>
    <source>
        <strain evidence="1">Duluth1</strain>
        <tissue evidence="1">Whole animal</tissue>
    </source>
</reference>
<dbReference type="InterPro" id="IPR036691">
    <property type="entry name" value="Endo/exonu/phosph_ase_sf"/>
</dbReference>
<gene>
    <name evidence="1" type="ORF">DPMN_121868</name>
</gene>
<dbReference type="Proteomes" id="UP000828390">
    <property type="component" value="Unassembled WGS sequence"/>
</dbReference>
<proteinExistence type="predicted"/>
<dbReference type="SUPFAM" id="SSF56219">
    <property type="entry name" value="DNase I-like"/>
    <property type="match status" value="1"/>
</dbReference>